<dbReference type="Gene3D" id="3.90.550.10">
    <property type="entry name" value="Spore Coat Polysaccharide Biosynthesis Protein SpsA, Chain A"/>
    <property type="match status" value="1"/>
</dbReference>
<name>A0A0F9NN21_9ZZZZ</name>
<gene>
    <name evidence="1" type="ORF">LCGC14_0930940</name>
</gene>
<dbReference type="EMBL" id="LAZR01003198">
    <property type="protein sequence ID" value="KKN20890.1"/>
    <property type="molecule type" value="Genomic_DNA"/>
</dbReference>
<accession>A0A0F9NN21</accession>
<protein>
    <submittedName>
        <fullName evidence="1">Uncharacterized protein</fullName>
    </submittedName>
</protein>
<evidence type="ECO:0000313" key="1">
    <source>
        <dbReference type="EMBL" id="KKN20890.1"/>
    </source>
</evidence>
<reference evidence="1" key="1">
    <citation type="journal article" date="2015" name="Nature">
        <title>Complex archaea that bridge the gap between prokaryotes and eukaryotes.</title>
        <authorList>
            <person name="Spang A."/>
            <person name="Saw J.H."/>
            <person name="Jorgensen S.L."/>
            <person name="Zaremba-Niedzwiedzka K."/>
            <person name="Martijn J."/>
            <person name="Lind A.E."/>
            <person name="van Eijk R."/>
            <person name="Schleper C."/>
            <person name="Guy L."/>
            <person name="Ettema T.J."/>
        </authorList>
    </citation>
    <scope>NUCLEOTIDE SEQUENCE</scope>
</reference>
<dbReference type="InterPro" id="IPR029044">
    <property type="entry name" value="Nucleotide-diphossugar_trans"/>
</dbReference>
<proteinExistence type="predicted"/>
<dbReference type="InterPro" id="IPR029063">
    <property type="entry name" value="SAM-dependent_MTases_sf"/>
</dbReference>
<dbReference type="AlphaFoldDB" id="A0A0F9NN21"/>
<sequence>MNKEMAITELDKEVLTKFVEEHQIRRVLEFGMGKSTVLFDTLGVRTSSFETMYDIRNQYAKLTSNNVSSHIWNGTATDKLVYDYCDDMVVDLVFIDGPEGGINREPSYILAKLTRARFIACHDAVREHESRWINKYLKDWTLVKSVYGLSIYENKPVEAKVLIATPMHRNYKMDTETDKFCTSSLKKGWLWLKCPSVEPTLARNMLITWFLLKKELADFTHIFFVDADTIPPPATIDKLLCHDKDFVAGLTPIWLNKQIYWNVQIEDKSNLMASELPESMIRVQRVGGTTLLIKKCVLESLQFPFFKIVLPKTMEEALKIGPMAQGSDYYFCDRVREAGFEIYVDPEILCRHMALIDLMDLFISIT</sequence>
<dbReference type="SUPFAM" id="SSF53448">
    <property type="entry name" value="Nucleotide-diphospho-sugar transferases"/>
    <property type="match status" value="1"/>
</dbReference>
<comment type="caution">
    <text evidence="1">The sequence shown here is derived from an EMBL/GenBank/DDBJ whole genome shotgun (WGS) entry which is preliminary data.</text>
</comment>
<organism evidence="1">
    <name type="scientific">marine sediment metagenome</name>
    <dbReference type="NCBI Taxonomy" id="412755"/>
    <lineage>
        <taxon>unclassified sequences</taxon>
        <taxon>metagenomes</taxon>
        <taxon>ecological metagenomes</taxon>
    </lineage>
</organism>
<dbReference type="Gene3D" id="3.40.50.150">
    <property type="entry name" value="Vaccinia Virus protein VP39"/>
    <property type="match status" value="1"/>
</dbReference>